<dbReference type="SMART" id="SM00382">
    <property type="entry name" value="AAA"/>
    <property type="match status" value="2"/>
</dbReference>
<dbReference type="GO" id="GO:0016887">
    <property type="term" value="F:ATP hydrolysis activity"/>
    <property type="evidence" value="ECO:0007669"/>
    <property type="project" value="InterPro"/>
</dbReference>
<dbReference type="AlphaFoldDB" id="A0A6G8QC46"/>
<organism evidence="4 5">
    <name type="scientific">Rubrobacter tropicus</name>
    <dbReference type="NCBI Taxonomy" id="2653851"/>
    <lineage>
        <taxon>Bacteria</taxon>
        <taxon>Bacillati</taxon>
        <taxon>Actinomycetota</taxon>
        <taxon>Rubrobacteria</taxon>
        <taxon>Rubrobacterales</taxon>
        <taxon>Rubrobacteraceae</taxon>
        <taxon>Rubrobacter</taxon>
    </lineage>
</organism>
<evidence type="ECO:0000259" key="3">
    <source>
        <dbReference type="PROSITE" id="PS50893"/>
    </source>
</evidence>
<dbReference type="PANTHER" id="PTHR42855">
    <property type="entry name" value="ABC TRANSPORTER ATP-BINDING SUBUNIT"/>
    <property type="match status" value="1"/>
</dbReference>
<evidence type="ECO:0000313" key="4">
    <source>
        <dbReference type="EMBL" id="QIN84013.1"/>
    </source>
</evidence>
<evidence type="ECO:0000256" key="2">
    <source>
        <dbReference type="ARBA" id="ARBA00022840"/>
    </source>
</evidence>
<dbReference type="Pfam" id="PF00005">
    <property type="entry name" value="ABC_tran"/>
    <property type="match status" value="2"/>
</dbReference>
<dbReference type="CDD" id="cd03221">
    <property type="entry name" value="ABCF_EF-3"/>
    <property type="match status" value="2"/>
</dbReference>
<accession>A0A6G8QC46</accession>
<keyword evidence="2 4" id="KW-0067">ATP-binding</keyword>
<dbReference type="GO" id="GO:0005524">
    <property type="term" value="F:ATP binding"/>
    <property type="evidence" value="ECO:0007669"/>
    <property type="project" value="UniProtKB-KW"/>
</dbReference>
<dbReference type="InterPro" id="IPR051309">
    <property type="entry name" value="ABCF_ATPase"/>
</dbReference>
<name>A0A6G8QC46_9ACTN</name>
<dbReference type="InterPro" id="IPR017871">
    <property type="entry name" value="ABC_transporter-like_CS"/>
</dbReference>
<dbReference type="PROSITE" id="PS00211">
    <property type="entry name" value="ABC_TRANSPORTER_1"/>
    <property type="match status" value="1"/>
</dbReference>
<feature type="domain" description="ABC transporter" evidence="3">
    <location>
        <begin position="348"/>
        <end position="534"/>
    </location>
</feature>
<evidence type="ECO:0000313" key="5">
    <source>
        <dbReference type="Proteomes" id="UP000501452"/>
    </source>
</evidence>
<feature type="domain" description="ABC transporter" evidence="3">
    <location>
        <begin position="3"/>
        <end position="259"/>
    </location>
</feature>
<dbReference type="NCBIfam" id="NF000355">
    <property type="entry name" value="ribo_prot_ABC_F"/>
    <property type="match status" value="1"/>
</dbReference>
<reference evidence="4 5" key="1">
    <citation type="submission" date="2019-10" db="EMBL/GenBank/DDBJ databases">
        <title>Rubrobacter sp nov SCSIO 52090 isolated from a deep-sea sediment in the South China Sea.</title>
        <authorList>
            <person name="Chen R.W."/>
        </authorList>
    </citation>
    <scope>NUCLEOTIDE SEQUENCE [LARGE SCALE GENOMIC DNA]</scope>
    <source>
        <strain evidence="4 5">SCSIO 52909</strain>
    </source>
</reference>
<dbReference type="RefSeq" id="WP_166177816.1">
    <property type="nucleotide sequence ID" value="NZ_CP045119.1"/>
</dbReference>
<sequence length="535" mass="58654">MLAQLTNVSLSFPDKKVLQDVSFTVYPGDRISLVGPNGAGKTSLFKILTGRLNPDAGAVSRAGGVRIGHLEQDLSDSASGHELTCMEAALEPFAGLIRLEKRLEEIAVKLGREGHASVLMEELGEAQRRFEDSGGYSFRARTEATLTGLGLPESLWDREVSGLSAGQRMRLALARILLEEHDLVLFDEPTNHLDVPAREWLEGHLKNSKVAYMVASHDRRFLDAVSEKVAHLDRANLSLYTGDYTAFRGQVERAEEEGWRRYEKSRKQERKLRRQAQDYRAWSEAGERAKRGAADKGFVSHRAAKVMKRSLVARRRMEEAAENARAEKPFEGDEIKIGFGPSRGRGLIRAEDLTIGYSPERPLAAGISFDLSAGERLAVTGPNGSGKTALLRTVLGEVQPLSGGAGVSPTARVGYFDQDHRLPARDVTALEILRGTGDETLARTVLGRMGVRRETVSKPASRLSSGERAKVLLTRLVLGDNDLLVLDEPTNHLDIETQDVLLGALEGFPGGVLFVSHDRHFVDALATKTLRLGIT</sequence>
<dbReference type="InterPro" id="IPR003439">
    <property type="entry name" value="ABC_transporter-like_ATP-bd"/>
</dbReference>
<protein>
    <submittedName>
        <fullName evidence="4">ATP-binding cassette domain-containing protein</fullName>
    </submittedName>
</protein>
<keyword evidence="5" id="KW-1185">Reference proteome</keyword>
<dbReference type="Proteomes" id="UP000501452">
    <property type="component" value="Chromosome"/>
</dbReference>
<proteinExistence type="predicted"/>
<dbReference type="EMBL" id="CP045119">
    <property type="protein sequence ID" value="QIN84013.1"/>
    <property type="molecule type" value="Genomic_DNA"/>
</dbReference>
<dbReference type="Gene3D" id="3.40.50.300">
    <property type="entry name" value="P-loop containing nucleotide triphosphate hydrolases"/>
    <property type="match status" value="2"/>
</dbReference>
<dbReference type="InterPro" id="IPR027417">
    <property type="entry name" value="P-loop_NTPase"/>
</dbReference>
<gene>
    <name evidence="4" type="ORF">GBA63_16200</name>
</gene>
<keyword evidence="1" id="KW-0547">Nucleotide-binding</keyword>
<dbReference type="FunFam" id="3.40.50.300:FF:000011">
    <property type="entry name" value="Putative ABC transporter ATP-binding component"/>
    <property type="match status" value="1"/>
</dbReference>
<dbReference type="PANTHER" id="PTHR42855:SF2">
    <property type="entry name" value="DRUG RESISTANCE ABC TRANSPORTER,ATP-BINDING PROTEIN"/>
    <property type="match status" value="1"/>
</dbReference>
<evidence type="ECO:0000256" key="1">
    <source>
        <dbReference type="ARBA" id="ARBA00022741"/>
    </source>
</evidence>
<dbReference type="InterPro" id="IPR003593">
    <property type="entry name" value="AAA+_ATPase"/>
</dbReference>
<dbReference type="PROSITE" id="PS50893">
    <property type="entry name" value="ABC_TRANSPORTER_2"/>
    <property type="match status" value="2"/>
</dbReference>
<dbReference type="SUPFAM" id="SSF52540">
    <property type="entry name" value="P-loop containing nucleoside triphosphate hydrolases"/>
    <property type="match status" value="2"/>
</dbReference>
<dbReference type="KEGG" id="rub:GBA63_16200"/>